<organism evidence="2 3">
    <name type="scientific">Eucalyptus globulus</name>
    <name type="common">Tasmanian blue gum</name>
    <dbReference type="NCBI Taxonomy" id="34317"/>
    <lineage>
        <taxon>Eukaryota</taxon>
        <taxon>Viridiplantae</taxon>
        <taxon>Streptophyta</taxon>
        <taxon>Embryophyta</taxon>
        <taxon>Tracheophyta</taxon>
        <taxon>Spermatophyta</taxon>
        <taxon>Magnoliopsida</taxon>
        <taxon>eudicotyledons</taxon>
        <taxon>Gunneridae</taxon>
        <taxon>Pentapetalae</taxon>
        <taxon>rosids</taxon>
        <taxon>malvids</taxon>
        <taxon>Myrtales</taxon>
        <taxon>Myrtaceae</taxon>
        <taxon>Myrtoideae</taxon>
        <taxon>Eucalypteae</taxon>
        <taxon>Eucalyptus</taxon>
    </lineage>
</organism>
<name>A0ABD3L0R4_EUCGL</name>
<dbReference type="EMBL" id="JBJKBG010000003">
    <property type="protein sequence ID" value="KAL3744179.1"/>
    <property type="molecule type" value="Genomic_DNA"/>
</dbReference>
<evidence type="ECO:0000256" key="1">
    <source>
        <dbReference type="SAM" id="MobiDB-lite"/>
    </source>
</evidence>
<keyword evidence="3" id="KW-1185">Reference proteome</keyword>
<dbReference type="AlphaFoldDB" id="A0ABD3L0R4"/>
<sequence>MGGELTRAKKAENLQRENGGETANGEKKKGQKGQKIEKRRGFSGETTHDIPLKCGRNSWDESTHNLNATTSDEKGSWATAVTKRTDLQNGRVRMDSASSSRG</sequence>
<accession>A0ABD3L0R4</accession>
<evidence type="ECO:0000313" key="3">
    <source>
        <dbReference type="Proteomes" id="UP001634007"/>
    </source>
</evidence>
<feature type="compositionally biased region" description="Basic and acidic residues" evidence="1">
    <location>
        <begin position="1"/>
        <end position="51"/>
    </location>
</feature>
<dbReference type="Proteomes" id="UP001634007">
    <property type="component" value="Unassembled WGS sequence"/>
</dbReference>
<comment type="caution">
    <text evidence="2">The sequence shown here is derived from an EMBL/GenBank/DDBJ whole genome shotgun (WGS) entry which is preliminary data.</text>
</comment>
<gene>
    <name evidence="2" type="ORF">ACJRO7_013439</name>
</gene>
<protein>
    <submittedName>
        <fullName evidence="2">Uncharacterized protein</fullName>
    </submittedName>
</protein>
<proteinExistence type="predicted"/>
<reference evidence="2 3" key="1">
    <citation type="submission" date="2024-11" db="EMBL/GenBank/DDBJ databases">
        <title>Chromosome-level genome assembly of Eucalyptus globulus Labill. provides insights into its genome evolution.</title>
        <authorList>
            <person name="Li X."/>
        </authorList>
    </citation>
    <scope>NUCLEOTIDE SEQUENCE [LARGE SCALE GENOMIC DNA]</scope>
    <source>
        <strain evidence="2">CL2024</strain>
        <tissue evidence="2">Fresh tender leaves</tissue>
    </source>
</reference>
<evidence type="ECO:0000313" key="2">
    <source>
        <dbReference type="EMBL" id="KAL3744179.1"/>
    </source>
</evidence>
<feature type="region of interest" description="Disordered" evidence="1">
    <location>
        <begin position="1"/>
        <end position="102"/>
    </location>
</feature>